<dbReference type="GO" id="GO:0008273">
    <property type="term" value="F:calcium, potassium:sodium antiporter activity"/>
    <property type="evidence" value="ECO:0007669"/>
    <property type="project" value="TreeGrafter"/>
</dbReference>
<evidence type="ECO:0000256" key="2">
    <source>
        <dbReference type="ARBA" id="ARBA00022692"/>
    </source>
</evidence>
<accession>A0A1J5QQQ2</accession>
<evidence type="ECO:0000256" key="4">
    <source>
        <dbReference type="ARBA" id="ARBA00023136"/>
    </source>
</evidence>
<dbReference type="EMBL" id="MLJW01000509">
    <property type="protein sequence ID" value="OIQ85961.1"/>
    <property type="molecule type" value="Genomic_DNA"/>
</dbReference>
<dbReference type="InterPro" id="IPR004837">
    <property type="entry name" value="NaCa_Exmemb"/>
</dbReference>
<gene>
    <name evidence="7" type="primary">yrbG_3</name>
    <name evidence="7" type="ORF">GALL_321980</name>
</gene>
<feature type="transmembrane region" description="Helical" evidence="5">
    <location>
        <begin position="78"/>
        <end position="97"/>
    </location>
</feature>
<dbReference type="PANTHER" id="PTHR10846">
    <property type="entry name" value="SODIUM/POTASSIUM/CALCIUM EXCHANGER"/>
    <property type="match status" value="1"/>
</dbReference>
<name>A0A1J5QQQ2_9ZZZZ</name>
<feature type="transmembrane region" description="Helical" evidence="5">
    <location>
        <begin position="44"/>
        <end position="66"/>
    </location>
</feature>
<dbReference type="Pfam" id="PF01699">
    <property type="entry name" value="Na_Ca_ex"/>
    <property type="match status" value="1"/>
</dbReference>
<dbReference type="InterPro" id="IPR004481">
    <property type="entry name" value="K/Na/Ca-exchanger"/>
</dbReference>
<keyword evidence="4 5" id="KW-0472">Membrane</keyword>
<dbReference type="InterPro" id="IPR044880">
    <property type="entry name" value="NCX_ion-bd_dom_sf"/>
</dbReference>
<dbReference type="AlphaFoldDB" id="A0A1J5QQQ2"/>
<proteinExistence type="predicted"/>
<dbReference type="GO" id="GO:0005886">
    <property type="term" value="C:plasma membrane"/>
    <property type="evidence" value="ECO:0007669"/>
    <property type="project" value="TreeGrafter"/>
</dbReference>
<keyword evidence="2 5" id="KW-0812">Transmembrane</keyword>
<comment type="caution">
    <text evidence="7">The sequence shown here is derived from an EMBL/GenBank/DDBJ whole genome shotgun (WGS) entry which is preliminary data.</text>
</comment>
<organism evidence="7">
    <name type="scientific">mine drainage metagenome</name>
    <dbReference type="NCBI Taxonomy" id="410659"/>
    <lineage>
        <taxon>unclassified sequences</taxon>
        <taxon>metagenomes</taxon>
        <taxon>ecological metagenomes</taxon>
    </lineage>
</organism>
<feature type="domain" description="Sodium/calcium exchanger membrane region" evidence="6">
    <location>
        <begin position="16"/>
        <end position="147"/>
    </location>
</feature>
<dbReference type="Gene3D" id="1.20.1420.30">
    <property type="entry name" value="NCX, central ion-binding region"/>
    <property type="match status" value="1"/>
</dbReference>
<sequence length="151" mass="15224">MAFDKLVIALLSPLGTALAGLLAAGRLFVAGASGIATSLGVHPYVIGATLVSAGTSLPEWVTMLLARRRGDDDIGIGTLLGSNLFNGLAVVGLAASIHPIRTSLQEIGVAVGFGLLTLALMLPRGGALSRRRGVALLLAWAAFIAITAVAA</sequence>
<evidence type="ECO:0000256" key="5">
    <source>
        <dbReference type="SAM" id="Phobius"/>
    </source>
</evidence>
<feature type="transmembrane region" description="Helical" evidence="5">
    <location>
        <begin position="134"/>
        <end position="150"/>
    </location>
</feature>
<keyword evidence="3 5" id="KW-1133">Transmembrane helix</keyword>
<protein>
    <submittedName>
        <fullName evidence="7">Inner membrane protein YrbG</fullName>
    </submittedName>
</protein>
<evidence type="ECO:0000259" key="6">
    <source>
        <dbReference type="Pfam" id="PF01699"/>
    </source>
</evidence>
<evidence type="ECO:0000256" key="3">
    <source>
        <dbReference type="ARBA" id="ARBA00022989"/>
    </source>
</evidence>
<evidence type="ECO:0000313" key="7">
    <source>
        <dbReference type="EMBL" id="OIQ85961.1"/>
    </source>
</evidence>
<reference evidence="7" key="1">
    <citation type="submission" date="2016-10" db="EMBL/GenBank/DDBJ databases">
        <title>Sequence of Gallionella enrichment culture.</title>
        <authorList>
            <person name="Poehlein A."/>
            <person name="Muehling M."/>
            <person name="Daniel R."/>
        </authorList>
    </citation>
    <scope>NUCLEOTIDE SEQUENCE</scope>
</reference>
<evidence type="ECO:0000256" key="1">
    <source>
        <dbReference type="ARBA" id="ARBA00004141"/>
    </source>
</evidence>
<dbReference type="GO" id="GO:0006874">
    <property type="term" value="P:intracellular calcium ion homeostasis"/>
    <property type="evidence" value="ECO:0007669"/>
    <property type="project" value="TreeGrafter"/>
</dbReference>
<dbReference type="PANTHER" id="PTHR10846:SF8">
    <property type="entry name" value="INNER MEMBRANE PROTEIN YRBG"/>
    <property type="match status" value="1"/>
</dbReference>
<feature type="transmembrane region" description="Helical" evidence="5">
    <location>
        <begin position="103"/>
        <end position="122"/>
    </location>
</feature>
<comment type="subcellular location">
    <subcellularLocation>
        <location evidence="1">Membrane</location>
        <topology evidence="1">Multi-pass membrane protein</topology>
    </subcellularLocation>
</comment>
<dbReference type="GO" id="GO:0005262">
    <property type="term" value="F:calcium channel activity"/>
    <property type="evidence" value="ECO:0007669"/>
    <property type="project" value="TreeGrafter"/>
</dbReference>